<proteinExistence type="predicted"/>
<name>A0ACB7SV36_HYAAI</name>
<sequence>MMSPQQGSSANPSFLKLHFLLLHGSFASVKPFQGLFAVWLGASPTMIGLVTFAVCVVRLPLKVVICLLADVRHSVCMLIALAALAEGFLSFYMSFMRPTHSQHERVFELNTNYSNVATSPIICFPLRLKDERSGLAAAEMTCRLRCGCADDMAKYPNIDSVLNGTFLYEHQGRCVSSRSFDELFNDYYCETSDEYACRMQCRPANDVLSGSALWNYVAAYAVSGLSMSSLAPLSDAAAFMIIERTGRELPALYSSYRIWGAVGSGFMALVAGYVNEQSSDAFGSVDFTSGFYINASLSTLDMITILFVVIPRRMRRDDCVEAVDSLLSSPRSVLLLVTIFVVGFLSPVFSLLGFVYLQELGAGHALVGAVVAAQCLVGQLLSLSAAEAFFKRIPRSAVLSITLGASAVRCLAFALARETWHVIPAELAYGFWYGLFCASNAAYGCNEARLVAQATVQCVLGVALEEFGAGLGSLVGGLCFTHVGRRQTYLYFLAISLAYMLLHIPLDMYITAIERKAGRLDQLTSSIKATASGVHSPVADQYSGQMTPEVSEIHDQADIMASETASHAAPSRAYHEASTAMSAAATAVPSLLTLEFPHQNMTEDDRTREEYLKDMLGKPEAAPEGDQQARHDDGASAQPHEGAQYHEQPQQDLPLADEKTAQAPSSPAADVDTNAVGGAKDEVSPDRPNSPQHGSADVRKSKRRKSKGVGKTERRKKKASQDDENRERKQPESTSSKDESSAAVGATSSHEKKLAV</sequence>
<dbReference type="Proteomes" id="UP000821845">
    <property type="component" value="Chromosome 3"/>
</dbReference>
<protein>
    <submittedName>
        <fullName evidence="1">Uncharacterized protein</fullName>
    </submittedName>
</protein>
<accession>A0ACB7SV36</accession>
<evidence type="ECO:0000313" key="2">
    <source>
        <dbReference type="Proteomes" id="UP000821845"/>
    </source>
</evidence>
<dbReference type="EMBL" id="CM023483">
    <property type="protein sequence ID" value="KAH6936504.1"/>
    <property type="molecule type" value="Genomic_DNA"/>
</dbReference>
<evidence type="ECO:0000313" key="1">
    <source>
        <dbReference type="EMBL" id="KAH6936504.1"/>
    </source>
</evidence>
<organism evidence="1 2">
    <name type="scientific">Hyalomma asiaticum</name>
    <name type="common">Tick</name>
    <dbReference type="NCBI Taxonomy" id="266040"/>
    <lineage>
        <taxon>Eukaryota</taxon>
        <taxon>Metazoa</taxon>
        <taxon>Ecdysozoa</taxon>
        <taxon>Arthropoda</taxon>
        <taxon>Chelicerata</taxon>
        <taxon>Arachnida</taxon>
        <taxon>Acari</taxon>
        <taxon>Parasitiformes</taxon>
        <taxon>Ixodida</taxon>
        <taxon>Ixodoidea</taxon>
        <taxon>Ixodidae</taxon>
        <taxon>Hyalomminae</taxon>
        <taxon>Hyalomma</taxon>
    </lineage>
</organism>
<reference evidence="1" key="1">
    <citation type="submission" date="2020-05" db="EMBL/GenBank/DDBJ databases">
        <title>Large-scale comparative analyses of tick genomes elucidate their genetic diversity and vector capacities.</title>
        <authorList>
            <person name="Jia N."/>
            <person name="Wang J."/>
            <person name="Shi W."/>
            <person name="Du L."/>
            <person name="Sun Y."/>
            <person name="Zhan W."/>
            <person name="Jiang J."/>
            <person name="Wang Q."/>
            <person name="Zhang B."/>
            <person name="Ji P."/>
            <person name="Sakyi L.B."/>
            <person name="Cui X."/>
            <person name="Yuan T."/>
            <person name="Jiang B."/>
            <person name="Yang W."/>
            <person name="Lam T.T.-Y."/>
            <person name="Chang Q."/>
            <person name="Ding S."/>
            <person name="Wang X."/>
            <person name="Zhu J."/>
            <person name="Ruan X."/>
            <person name="Zhao L."/>
            <person name="Wei J."/>
            <person name="Que T."/>
            <person name="Du C."/>
            <person name="Cheng J."/>
            <person name="Dai P."/>
            <person name="Han X."/>
            <person name="Huang E."/>
            <person name="Gao Y."/>
            <person name="Liu J."/>
            <person name="Shao H."/>
            <person name="Ye R."/>
            <person name="Li L."/>
            <person name="Wei W."/>
            <person name="Wang X."/>
            <person name="Wang C."/>
            <person name="Yang T."/>
            <person name="Huo Q."/>
            <person name="Li W."/>
            <person name="Guo W."/>
            <person name="Chen H."/>
            <person name="Zhou L."/>
            <person name="Ni X."/>
            <person name="Tian J."/>
            <person name="Zhou Y."/>
            <person name="Sheng Y."/>
            <person name="Liu T."/>
            <person name="Pan Y."/>
            <person name="Xia L."/>
            <person name="Li J."/>
            <person name="Zhao F."/>
            <person name="Cao W."/>
        </authorList>
    </citation>
    <scope>NUCLEOTIDE SEQUENCE</scope>
    <source>
        <strain evidence="1">Hyas-2018</strain>
    </source>
</reference>
<comment type="caution">
    <text evidence="1">The sequence shown here is derived from an EMBL/GenBank/DDBJ whole genome shotgun (WGS) entry which is preliminary data.</text>
</comment>
<keyword evidence="2" id="KW-1185">Reference proteome</keyword>
<gene>
    <name evidence="1" type="ORF">HPB50_018448</name>
</gene>